<feature type="non-terminal residue" evidence="1">
    <location>
        <position position="1"/>
    </location>
</feature>
<keyword evidence="2" id="KW-1185">Reference proteome</keyword>
<proteinExistence type="predicted"/>
<reference evidence="1" key="1">
    <citation type="submission" date="2021-02" db="EMBL/GenBank/DDBJ databases">
        <authorList>
            <person name="Nowell W R."/>
        </authorList>
    </citation>
    <scope>NUCLEOTIDE SEQUENCE</scope>
</reference>
<comment type="caution">
    <text evidence="1">The sequence shown here is derived from an EMBL/GenBank/DDBJ whole genome shotgun (WGS) entry which is preliminary data.</text>
</comment>
<name>A0A821ZEW9_9BILA</name>
<evidence type="ECO:0000313" key="1">
    <source>
        <dbReference type="EMBL" id="CAF4977947.1"/>
    </source>
</evidence>
<accession>A0A821ZEW9</accession>
<dbReference type="AlphaFoldDB" id="A0A821ZEW9"/>
<gene>
    <name evidence="1" type="ORF">UJA718_LOCUS49138</name>
</gene>
<dbReference type="EMBL" id="CAJOBP010101671">
    <property type="protein sequence ID" value="CAF4977947.1"/>
    <property type="molecule type" value="Genomic_DNA"/>
</dbReference>
<sequence length="80" mass="8905">NKGRRHLAVHFIPAGDTTAAYGVQRKTKASSKDSDLNRASEQIFRLEPERLEFSPGETRLLTVTGFAAQPKTIDEIFTCL</sequence>
<dbReference type="Proteomes" id="UP000663873">
    <property type="component" value="Unassembled WGS sequence"/>
</dbReference>
<protein>
    <submittedName>
        <fullName evidence="1">Uncharacterized protein</fullName>
    </submittedName>
</protein>
<organism evidence="1 2">
    <name type="scientific">Rotaria socialis</name>
    <dbReference type="NCBI Taxonomy" id="392032"/>
    <lineage>
        <taxon>Eukaryota</taxon>
        <taxon>Metazoa</taxon>
        <taxon>Spiralia</taxon>
        <taxon>Gnathifera</taxon>
        <taxon>Rotifera</taxon>
        <taxon>Eurotatoria</taxon>
        <taxon>Bdelloidea</taxon>
        <taxon>Philodinida</taxon>
        <taxon>Philodinidae</taxon>
        <taxon>Rotaria</taxon>
    </lineage>
</organism>
<feature type="non-terminal residue" evidence="1">
    <location>
        <position position="80"/>
    </location>
</feature>
<evidence type="ECO:0000313" key="2">
    <source>
        <dbReference type="Proteomes" id="UP000663873"/>
    </source>
</evidence>